<gene>
    <name evidence="3" type="ORF">ACFPQ6_02185</name>
</gene>
<dbReference type="CDD" id="cd03443">
    <property type="entry name" value="PaaI_thioesterase"/>
    <property type="match status" value="1"/>
</dbReference>
<dbReference type="InterPro" id="IPR029069">
    <property type="entry name" value="HotDog_dom_sf"/>
</dbReference>
<reference evidence="4" key="1">
    <citation type="journal article" date="2019" name="Int. J. Syst. Evol. Microbiol.">
        <title>The Global Catalogue of Microorganisms (GCM) 10K type strain sequencing project: providing services to taxonomists for standard genome sequencing and annotation.</title>
        <authorList>
            <consortium name="The Broad Institute Genomics Platform"/>
            <consortium name="The Broad Institute Genome Sequencing Center for Infectious Disease"/>
            <person name="Wu L."/>
            <person name="Ma J."/>
        </authorList>
    </citation>
    <scope>NUCLEOTIDE SEQUENCE [LARGE SCALE GENOMIC DNA]</scope>
    <source>
        <strain evidence="4">CGMCC 1.15053</strain>
    </source>
</reference>
<proteinExistence type="predicted"/>
<dbReference type="SUPFAM" id="SSF54637">
    <property type="entry name" value="Thioesterase/thiol ester dehydrase-isomerase"/>
    <property type="match status" value="1"/>
</dbReference>
<dbReference type="Gene3D" id="3.10.129.10">
    <property type="entry name" value="Hotdog Thioesterase"/>
    <property type="match status" value="1"/>
</dbReference>
<dbReference type="GO" id="GO:0016787">
    <property type="term" value="F:hydrolase activity"/>
    <property type="evidence" value="ECO:0007669"/>
    <property type="project" value="UniProtKB-KW"/>
</dbReference>
<dbReference type="InterPro" id="IPR003736">
    <property type="entry name" value="PAAI_dom"/>
</dbReference>
<keyword evidence="1 3" id="KW-0378">Hydrolase</keyword>
<evidence type="ECO:0000313" key="4">
    <source>
        <dbReference type="Proteomes" id="UP001595979"/>
    </source>
</evidence>
<comment type="caution">
    <text evidence="3">The sequence shown here is derived from an EMBL/GenBank/DDBJ whole genome shotgun (WGS) entry which is preliminary data.</text>
</comment>
<accession>A0ABW1DFY5</accession>
<feature type="domain" description="Thioesterase" evidence="2">
    <location>
        <begin position="77"/>
        <end position="152"/>
    </location>
</feature>
<keyword evidence="4" id="KW-1185">Reference proteome</keyword>
<dbReference type="EC" id="3.1.2.-" evidence="3"/>
<organism evidence="3 4">
    <name type="scientific">Deinococcus petrolearius</name>
    <dbReference type="NCBI Taxonomy" id="1751295"/>
    <lineage>
        <taxon>Bacteria</taxon>
        <taxon>Thermotogati</taxon>
        <taxon>Deinococcota</taxon>
        <taxon>Deinococci</taxon>
        <taxon>Deinococcales</taxon>
        <taxon>Deinococcaceae</taxon>
        <taxon>Deinococcus</taxon>
    </lineage>
</organism>
<evidence type="ECO:0000256" key="1">
    <source>
        <dbReference type="ARBA" id="ARBA00022801"/>
    </source>
</evidence>
<evidence type="ECO:0000259" key="2">
    <source>
        <dbReference type="Pfam" id="PF03061"/>
    </source>
</evidence>
<protein>
    <submittedName>
        <fullName evidence="3">PaaI family thioesterase</fullName>
        <ecNumber evidence="3">3.1.2.-</ecNumber>
    </submittedName>
</protein>
<dbReference type="EMBL" id="JBHSOH010000003">
    <property type="protein sequence ID" value="MFC5847105.1"/>
    <property type="molecule type" value="Genomic_DNA"/>
</dbReference>
<dbReference type="Proteomes" id="UP001595979">
    <property type="component" value="Unassembled WGS sequence"/>
</dbReference>
<dbReference type="RefSeq" id="WP_380045931.1">
    <property type="nucleotide sequence ID" value="NZ_JBHSOH010000003.1"/>
</dbReference>
<dbReference type="NCBIfam" id="TIGR00369">
    <property type="entry name" value="unchar_dom_1"/>
    <property type="match status" value="1"/>
</dbReference>
<dbReference type="PANTHER" id="PTHR43240">
    <property type="entry name" value="1,4-DIHYDROXY-2-NAPHTHOYL-COA THIOESTERASE 1"/>
    <property type="match status" value="1"/>
</dbReference>
<dbReference type="Pfam" id="PF03061">
    <property type="entry name" value="4HBT"/>
    <property type="match status" value="1"/>
</dbReference>
<sequence>MTDPRTRTYTWQDPAETLERARQLSGLEYLRAMARGELPGPPIAAVLGMAWPAPEDFSEGRAVFRLTPREDLYNPIGSVHGGVYATLLDSAVGCAVQTTLPAGVGYTTLELKVNYVRPLRVGGPEVQAVGQVVAATRQTAVAEGRLVDEAGKIYAYASTTCLILRP</sequence>
<evidence type="ECO:0000313" key="3">
    <source>
        <dbReference type="EMBL" id="MFC5847105.1"/>
    </source>
</evidence>
<dbReference type="InterPro" id="IPR006683">
    <property type="entry name" value="Thioestr_dom"/>
</dbReference>
<name>A0ABW1DFY5_9DEIO</name>
<dbReference type="PANTHER" id="PTHR43240:SF1">
    <property type="entry name" value="BLR5584 PROTEIN"/>
    <property type="match status" value="1"/>
</dbReference>